<dbReference type="CDD" id="cd14978">
    <property type="entry name" value="7tmA_FMRFamide_R-like"/>
    <property type="match status" value="1"/>
</dbReference>
<dbReference type="PROSITE" id="PS50262">
    <property type="entry name" value="G_PROTEIN_RECEP_F1_2"/>
    <property type="match status" value="1"/>
</dbReference>
<feature type="transmembrane region" description="Helical" evidence="5">
    <location>
        <begin position="35"/>
        <end position="59"/>
    </location>
</feature>
<dbReference type="STRING" id="318479.A0A158Q6G6"/>
<feature type="transmembrane region" description="Helical" evidence="5">
    <location>
        <begin position="109"/>
        <end position="138"/>
    </location>
</feature>
<evidence type="ECO:0000313" key="9">
    <source>
        <dbReference type="Proteomes" id="UP000274756"/>
    </source>
</evidence>
<dbReference type="InterPro" id="IPR053219">
    <property type="entry name" value="GPCR_Dmsr-1"/>
</dbReference>
<dbReference type="EMBL" id="UYYG01000150">
    <property type="protein sequence ID" value="VDN53585.1"/>
    <property type="molecule type" value="Genomic_DNA"/>
</dbReference>
<evidence type="ECO:0000256" key="3">
    <source>
        <dbReference type="ARBA" id="ARBA00022989"/>
    </source>
</evidence>
<dbReference type="OrthoDB" id="5864054at2759"/>
<reference evidence="7 9" key="2">
    <citation type="submission" date="2018-11" db="EMBL/GenBank/DDBJ databases">
        <authorList>
            <consortium name="Pathogen Informatics"/>
        </authorList>
    </citation>
    <scope>NUCLEOTIDE SEQUENCE [LARGE SCALE GENOMIC DNA]</scope>
</reference>
<feature type="domain" description="G-protein coupled receptors family 1 profile" evidence="6">
    <location>
        <begin position="50"/>
        <end position="324"/>
    </location>
</feature>
<dbReference type="GO" id="GO:0005886">
    <property type="term" value="C:plasma membrane"/>
    <property type="evidence" value="ECO:0007669"/>
    <property type="project" value="TreeGrafter"/>
</dbReference>
<dbReference type="InterPro" id="IPR019427">
    <property type="entry name" value="7TM_GPCR_serpentine_rcpt_Srw"/>
</dbReference>
<reference evidence="10" key="1">
    <citation type="submission" date="2016-04" db="UniProtKB">
        <authorList>
            <consortium name="WormBaseParasite"/>
        </authorList>
    </citation>
    <scope>IDENTIFICATION</scope>
</reference>
<evidence type="ECO:0000313" key="7">
    <source>
        <dbReference type="EMBL" id="VDN53585.1"/>
    </source>
</evidence>
<evidence type="ECO:0000313" key="10">
    <source>
        <dbReference type="WBParaSite" id="DME_0001002301-mRNA-1"/>
    </source>
</evidence>
<dbReference type="InterPro" id="IPR017452">
    <property type="entry name" value="GPCR_Rhodpsn_7TM"/>
</dbReference>
<keyword evidence="9" id="KW-1185">Reference proteome</keyword>
<evidence type="ECO:0000313" key="8">
    <source>
        <dbReference type="Proteomes" id="UP000038040"/>
    </source>
</evidence>
<dbReference type="Proteomes" id="UP000274756">
    <property type="component" value="Unassembled WGS sequence"/>
</dbReference>
<feature type="transmembrane region" description="Helical" evidence="5">
    <location>
        <begin position="214"/>
        <end position="237"/>
    </location>
</feature>
<dbReference type="PANTHER" id="PTHR46273:SF9">
    <property type="entry name" value="G-PROTEIN COUPLED RECEPTORS FAMILY 1 PROFILE DOMAIN-CONTAINING PROTEIN"/>
    <property type="match status" value="1"/>
</dbReference>
<dbReference type="SUPFAM" id="SSF81321">
    <property type="entry name" value="Family A G protein-coupled receptor-like"/>
    <property type="match status" value="1"/>
</dbReference>
<evidence type="ECO:0000256" key="5">
    <source>
        <dbReference type="SAM" id="Phobius"/>
    </source>
</evidence>
<keyword evidence="4 5" id="KW-0472">Membrane</keyword>
<organism evidence="8 10">
    <name type="scientific">Dracunculus medinensis</name>
    <name type="common">Guinea worm</name>
    <dbReference type="NCBI Taxonomy" id="318479"/>
    <lineage>
        <taxon>Eukaryota</taxon>
        <taxon>Metazoa</taxon>
        <taxon>Ecdysozoa</taxon>
        <taxon>Nematoda</taxon>
        <taxon>Chromadorea</taxon>
        <taxon>Rhabditida</taxon>
        <taxon>Spirurina</taxon>
        <taxon>Dracunculoidea</taxon>
        <taxon>Dracunculidae</taxon>
        <taxon>Dracunculus</taxon>
    </lineage>
</organism>
<dbReference type="Gene3D" id="1.20.1070.10">
    <property type="entry name" value="Rhodopsin 7-helix transmembrane proteins"/>
    <property type="match status" value="1"/>
</dbReference>
<evidence type="ECO:0000256" key="1">
    <source>
        <dbReference type="ARBA" id="ARBA00004370"/>
    </source>
</evidence>
<feature type="transmembrane region" description="Helical" evidence="5">
    <location>
        <begin position="159"/>
        <end position="180"/>
    </location>
</feature>
<dbReference type="GO" id="GO:0008528">
    <property type="term" value="F:G protein-coupled peptide receptor activity"/>
    <property type="evidence" value="ECO:0007669"/>
    <property type="project" value="InterPro"/>
</dbReference>
<evidence type="ECO:0000256" key="2">
    <source>
        <dbReference type="ARBA" id="ARBA00022692"/>
    </source>
</evidence>
<dbReference type="Pfam" id="PF10324">
    <property type="entry name" value="7TM_GPCR_Srw"/>
    <property type="match status" value="1"/>
</dbReference>
<feature type="transmembrane region" description="Helical" evidence="5">
    <location>
        <begin position="301"/>
        <end position="327"/>
    </location>
</feature>
<feature type="transmembrane region" description="Helical" evidence="5">
    <location>
        <begin position="71"/>
        <end position="89"/>
    </location>
</feature>
<name>A0A158Q6G6_DRAME</name>
<dbReference type="WBParaSite" id="DME_0001002301-mRNA-1">
    <property type="protein sequence ID" value="DME_0001002301-mRNA-1"/>
    <property type="gene ID" value="DME_0001002301"/>
</dbReference>
<keyword evidence="3 5" id="KW-1133">Transmembrane helix</keyword>
<accession>A0A158Q6G6</accession>
<comment type="subcellular location">
    <subcellularLocation>
        <location evidence="1">Membrane</location>
    </subcellularLocation>
</comment>
<keyword evidence="2 5" id="KW-0812">Transmembrane</keyword>
<proteinExistence type="predicted"/>
<gene>
    <name evidence="7" type="ORF">DME_LOCUS3558</name>
</gene>
<feature type="transmembrane region" description="Helical" evidence="5">
    <location>
        <begin position="268"/>
        <end position="289"/>
    </location>
</feature>
<dbReference type="AlphaFoldDB" id="A0A158Q6G6"/>
<evidence type="ECO:0000256" key="4">
    <source>
        <dbReference type="ARBA" id="ARBA00023136"/>
    </source>
</evidence>
<protein>
    <submittedName>
        <fullName evidence="10">G_PROTEIN_RECEP_F1_2 domain-containing protein</fullName>
    </submittedName>
</protein>
<evidence type="ECO:0000259" key="6">
    <source>
        <dbReference type="PROSITE" id="PS50262"/>
    </source>
</evidence>
<dbReference type="PANTHER" id="PTHR46273">
    <property type="entry name" value="MYOSUPPRESSIN RECEPTOR 1, ISOFORM B-RELATED"/>
    <property type="match status" value="1"/>
</dbReference>
<sequence length="379" mass="43339">MICEGNERQLFDLTNEKTAEFIKTLIELSSAYTNIHKYMCLAVCAIGIIANTVHVLVLTRPNMRTSAINRLLALMASCDICTMVSYTVFNIRFGLLISAENPPFGYSLAWIWFLLMHVVVSIALHTVSLYISVVTAYIRYHAMDKIASRWLMATSAKPIFMIILLAVGFASIPTFLVHGIERVNPTLANNETLYTIGIPKIAIANHCFLFKSNLWLTGILFKVIPCILLFSFTIALMKKLNDNRKRRIFLRINSKFSKIYIPDRTTKMLTILLLIYLFTELPQGIIAILNGLFPNDIHQYIYLSVGELLDFFSLISCYACFIVYPCISTQYRETFREMLTQIKNNQRCKKLLPEKSNNFAMATVMMGDDLQYRDTDAFL</sequence>
<dbReference type="Proteomes" id="UP000038040">
    <property type="component" value="Unplaced"/>
</dbReference>